<evidence type="ECO:0000256" key="6">
    <source>
        <dbReference type="ARBA" id="ARBA00022630"/>
    </source>
</evidence>
<dbReference type="FunFam" id="3.50.50.60:FF:001062">
    <property type="entry name" value="Succinate dehydrogenase complex, subunit A, flavoprotein (Fp)"/>
    <property type="match status" value="1"/>
</dbReference>
<dbReference type="Pfam" id="PF00890">
    <property type="entry name" value="FAD_binding_2"/>
    <property type="match status" value="1"/>
</dbReference>
<accession>A0A8C7NUI6</accession>
<evidence type="ECO:0000256" key="2">
    <source>
        <dbReference type="ARBA" id="ARBA00004788"/>
    </source>
</evidence>
<evidence type="ECO:0000256" key="8">
    <source>
        <dbReference type="ARBA" id="ARBA00022827"/>
    </source>
</evidence>
<dbReference type="Gene3D" id="3.50.50.60">
    <property type="entry name" value="FAD/NAD(P)-binding domain"/>
    <property type="match status" value="1"/>
</dbReference>
<dbReference type="InterPro" id="IPR030664">
    <property type="entry name" value="SdhA/FrdA/AprA"/>
</dbReference>
<dbReference type="FunFam" id="3.50.50.60:FF:000482">
    <property type="entry name" value="Succinate dehydrogenase complex, subunit A, flavoprotein (Fp)"/>
    <property type="match status" value="1"/>
</dbReference>
<dbReference type="FunFam" id="4.10.80.40:FF:000004">
    <property type="entry name" value="Succinate dehydrogenase [ubiquinone] flavoprotein subunit, mitochondrial"/>
    <property type="match status" value="1"/>
</dbReference>
<evidence type="ECO:0000256" key="11">
    <source>
        <dbReference type="ARBA" id="ARBA00023002"/>
    </source>
</evidence>
<dbReference type="GO" id="GO:0006121">
    <property type="term" value="P:mitochondrial electron transport, succinate to ubiquinone"/>
    <property type="evidence" value="ECO:0007669"/>
    <property type="project" value="TreeGrafter"/>
</dbReference>
<evidence type="ECO:0000313" key="24">
    <source>
        <dbReference type="Ensembl" id="ENSOMYP00000012984.2"/>
    </source>
</evidence>
<evidence type="ECO:0000256" key="7">
    <source>
        <dbReference type="ARBA" id="ARBA00022792"/>
    </source>
</evidence>
<feature type="binding site" evidence="19">
    <location>
        <begin position="89"/>
        <end position="104"/>
    </location>
    <ligand>
        <name>FAD</name>
        <dbReference type="ChEBI" id="CHEBI:57692"/>
    </ligand>
</feature>
<evidence type="ECO:0000256" key="12">
    <source>
        <dbReference type="ARBA" id="ARBA00023128"/>
    </source>
</evidence>
<organism evidence="24 25">
    <name type="scientific">Oncorhynchus mykiss</name>
    <name type="common">Rainbow trout</name>
    <name type="synonym">Salmo gairdneri</name>
    <dbReference type="NCBI Taxonomy" id="8022"/>
    <lineage>
        <taxon>Eukaryota</taxon>
        <taxon>Metazoa</taxon>
        <taxon>Chordata</taxon>
        <taxon>Craniata</taxon>
        <taxon>Vertebrata</taxon>
        <taxon>Euteleostomi</taxon>
        <taxon>Actinopterygii</taxon>
        <taxon>Neopterygii</taxon>
        <taxon>Teleostei</taxon>
        <taxon>Protacanthopterygii</taxon>
        <taxon>Salmoniformes</taxon>
        <taxon>Salmonidae</taxon>
        <taxon>Salmoninae</taxon>
        <taxon>Oncorhynchus</taxon>
    </lineage>
</organism>
<dbReference type="PANTHER" id="PTHR11632:SF51">
    <property type="entry name" value="SUCCINATE DEHYDROGENASE [UBIQUINONE] FLAVOPROTEIN SUBUNIT, MITOCHONDRIAL"/>
    <property type="match status" value="1"/>
</dbReference>
<keyword evidence="8 19" id="KW-0274">FAD</keyword>
<reference evidence="24" key="3">
    <citation type="submission" date="2025-09" db="UniProtKB">
        <authorList>
            <consortium name="Ensembl"/>
        </authorList>
    </citation>
    <scope>IDENTIFICATION</scope>
</reference>
<dbReference type="FunFam" id="1.20.58.100:FF:000001">
    <property type="entry name" value="Succinate dehydrogenase flavoprotein subunit (SdhA)"/>
    <property type="match status" value="1"/>
</dbReference>
<keyword evidence="9 21" id="KW-0809">Transit peptide</keyword>
<feature type="domain" description="Fumarate reductase/succinate dehydrogenase flavoprotein-like C-terminal" evidence="23">
    <location>
        <begin position="508"/>
        <end position="660"/>
    </location>
</feature>
<protein>
    <recommendedName>
        <fullName evidence="21">Succinate dehydrogenase [ubiquinone] flavoprotein subunit, mitochondrial</fullName>
        <ecNumber evidence="21">1.3.5.1</ecNumber>
    </recommendedName>
</protein>
<dbReference type="InterPro" id="IPR014006">
    <property type="entry name" value="Succ_Dhase_FrdA_Gneg"/>
</dbReference>
<feature type="binding site" evidence="19">
    <location>
        <position position="436"/>
    </location>
    <ligand>
        <name>FAD</name>
        <dbReference type="ChEBI" id="CHEBI:57692"/>
    </ligand>
</feature>
<gene>
    <name evidence="24" type="primary">LOC110520756</name>
</gene>
<dbReference type="FunFam" id="3.90.700.10:FF:000001">
    <property type="entry name" value="Mitochondrial succinate dehydrogenase flavoprotein subunit"/>
    <property type="match status" value="1"/>
</dbReference>
<feature type="active site" description="Proton acceptor" evidence="17">
    <location>
        <position position="336"/>
    </location>
</feature>
<name>A0A8C7NUI6_ONCMY</name>
<evidence type="ECO:0000256" key="5">
    <source>
        <dbReference type="ARBA" id="ARBA00022532"/>
    </source>
</evidence>
<dbReference type="GeneTree" id="ENSGT00910000144277"/>
<evidence type="ECO:0000313" key="25">
    <source>
        <dbReference type="Proteomes" id="UP000694395"/>
    </source>
</evidence>
<evidence type="ECO:0000256" key="21">
    <source>
        <dbReference type="RuleBase" id="RU362051"/>
    </source>
</evidence>
<evidence type="ECO:0000256" key="1">
    <source>
        <dbReference type="ARBA" id="ARBA00004443"/>
    </source>
</evidence>
<dbReference type="SUPFAM" id="SSF51905">
    <property type="entry name" value="FAD/NAD(P)-binding domain"/>
    <property type="match status" value="1"/>
</dbReference>
<keyword evidence="5 21" id="KW-0816">Tricarboxylic acid cycle</keyword>
<comment type="cofactor">
    <cofactor evidence="19">
        <name>FAD</name>
        <dbReference type="ChEBI" id="CHEBI:57692"/>
    </cofactor>
    <text evidence="19">Flavinylated by SdhE, about 5% flavinylation occurs in the absence of SdhE.</text>
</comment>
<dbReference type="GO" id="GO:0005743">
    <property type="term" value="C:mitochondrial inner membrane"/>
    <property type="evidence" value="ECO:0007669"/>
    <property type="project" value="UniProtKB-SubCell"/>
</dbReference>
<keyword evidence="4 21" id="KW-0813">Transport</keyword>
<evidence type="ECO:0000256" key="4">
    <source>
        <dbReference type="ARBA" id="ARBA00022448"/>
    </source>
</evidence>
<dbReference type="PIRSF" id="PIRSF000171">
    <property type="entry name" value="SDHA_APRA_LASPO"/>
    <property type="match status" value="1"/>
</dbReference>
<dbReference type="InterPro" id="IPR027477">
    <property type="entry name" value="Succ_DH/fumarate_Rdtase_cat_sf"/>
</dbReference>
<evidence type="ECO:0000256" key="16">
    <source>
        <dbReference type="ARBA" id="ARBA00048512"/>
    </source>
</evidence>
<feature type="binding site" evidence="18">
    <location>
        <position position="447"/>
    </location>
    <ligand>
        <name>substrate</name>
    </ligand>
</feature>
<dbReference type="SUPFAM" id="SSF56425">
    <property type="entry name" value="Succinate dehydrogenase/fumarate reductase flavoprotein, catalytic domain"/>
    <property type="match status" value="1"/>
</dbReference>
<feature type="binding site" evidence="18">
    <location>
        <position position="292"/>
    </location>
    <ligand>
        <name>substrate</name>
    </ligand>
</feature>
<keyword evidence="13 21" id="KW-0472">Membrane</keyword>
<dbReference type="InterPro" id="IPR015939">
    <property type="entry name" value="Fum_Rdtase/Succ_DH_flav-like_C"/>
</dbReference>
<evidence type="ECO:0000256" key="14">
    <source>
        <dbReference type="ARBA" id="ARBA00047404"/>
    </source>
</evidence>
<dbReference type="GO" id="GO:0006099">
    <property type="term" value="P:tricarboxylic acid cycle"/>
    <property type="evidence" value="ECO:0007669"/>
    <property type="project" value="UniProtKB-UniPathway"/>
</dbReference>
<dbReference type="EC" id="1.3.5.1" evidence="21"/>
<evidence type="ECO:0000256" key="20">
    <source>
        <dbReference type="PIRSR" id="PIRSR611281-4"/>
    </source>
</evidence>
<sequence length="660" mass="72536">MDLELEALSKAMSLPLAFKTHVFFVVINIHRRSMSVSVYPSQYFSDPQISTQYPVVDHEFDAVVVGAGGAGLRAAFGLSEAGFNTACVTKLFPTRSHTVAAQGGINAALGNMEGDDWRWHFYDTVKGSDWLGDQDAIHYMTEQAPAAVVELENFGMPFSRTDDGKIYQRAFGGQSLNFGKGGQAHRCCCVADRTGHSLLHTLYGRSLRYDTSYFVEYFALDLLMEDGECRGVIALCMEDGSIHRFRSNNTVIATGNLLISIISLSHTSTGDGNAMVTRAGLPCQDLEFVQFHPTGIYGAGCLITEGSRGEGGILINSEGERFMERYAPNAKDLASRDVVSRSMTIEIREGRGCGPEKDHVYLQLHHLPHQQLATRLPGISETAMIFAGVDVTKEPIPVLPTVHYNMGGIPTNYKGQVITHPDGEDKVVPGLYACGEAACASVHGANRLGANSLLDLVVFGRACALTIADTCTPGEKLSPLKPSAGEESVANLDKIRFADGNTRTSEIRLNMQRTMQTHAAVFRTGDVLKEGCDKMDAIYQTMEDIKTFDRGMVWNTDLVESLELQNLMLNAVQTIHSAEARKETRGAHAREDYKDRMDELDYARPLAGQERKPFEQHWRKHTMSTVDPKTGEVTLEYRPVIDTSLDQGECSAVPPAIRSY</sequence>
<comment type="catalytic activity">
    <reaction evidence="15">
        <text>a ubiquinone + succinate = a ubiquinol + fumarate</text>
        <dbReference type="Rhea" id="RHEA:13713"/>
        <dbReference type="Rhea" id="RHEA-COMP:9565"/>
        <dbReference type="Rhea" id="RHEA-COMP:9566"/>
        <dbReference type="ChEBI" id="CHEBI:16389"/>
        <dbReference type="ChEBI" id="CHEBI:17976"/>
        <dbReference type="ChEBI" id="CHEBI:29806"/>
        <dbReference type="ChEBI" id="CHEBI:30031"/>
        <dbReference type="EC" id="1.3.5.1"/>
    </reaction>
</comment>
<dbReference type="Pfam" id="PF02910">
    <property type="entry name" value="Succ_DH_flav_C"/>
    <property type="match status" value="1"/>
</dbReference>
<keyword evidence="11 21" id="KW-0560">Oxidoreductase</keyword>
<dbReference type="InterPro" id="IPR011281">
    <property type="entry name" value="Succ_DH_flav_su_fwd"/>
</dbReference>
<evidence type="ECO:0000256" key="17">
    <source>
        <dbReference type="PIRSR" id="PIRSR000171-1"/>
    </source>
</evidence>
<dbReference type="GO" id="GO:0008177">
    <property type="term" value="F:succinate dehydrogenase (quinone) activity"/>
    <property type="evidence" value="ECO:0007669"/>
    <property type="project" value="UniProtKB-EC"/>
</dbReference>
<evidence type="ECO:0000256" key="19">
    <source>
        <dbReference type="PIRSR" id="PIRSR611281-3"/>
    </source>
</evidence>
<evidence type="ECO:0000256" key="3">
    <source>
        <dbReference type="ARBA" id="ARBA00008040"/>
    </source>
</evidence>
<dbReference type="GO" id="GO:0050660">
    <property type="term" value="F:flavin adenine dinucleotide binding"/>
    <property type="evidence" value="ECO:0007669"/>
    <property type="project" value="InterPro"/>
</dbReference>
<evidence type="ECO:0000256" key="10">
    <source>
        <dbReference type="ARBA" id="ARBA00022982"/>
    </source>
</evidence>
<keyword evidence="12" id="KW-0496">Mitochondrion</keyword>
<keyword evidence="6 19" id="KW-0285">Flavoprotein</keyword>
<dbReference type="Ensembl" id="ENSOMYT00000014361.2">
    <property type="protein sequence ID" value="ENSOMYP00000012984.2"/>
    <property type="gene ID" value="ENSOMYG00000006086.2"/>
</dbReference>
<feature type="domain" description="FAD-dependent oxidoreductase 2 FAD-binding" evidence="22">
    <location>
        <begin position="61"/>
        <end position="453"/>
    </location>
</feature>
<dbReference type="GO" id="GO:0009055">
    <property type="term" value="F:electron transfer activity"/>
    <property type="evidence" value="ECO:0007669"/>
    <property type="project" value="TreeGrafter"/>
</dbReference>
<feature type="binding site" evidence="19">
    <location>
        <begin position="66"/>
        <end position="71"/>
    </location>
    <ligand>
        <name>FAD</name>
        <dbReference type="ChEBI" id="CHEBI:57692"/>
    </ligand>
</feature>
<feature type="binding site" evidence="18">
    <location>
        <position position="403"/>
    </location>
    <ligand>
        <name>substrate</name>
    </ligand>
</feature>
<comment type="catalytic activity">
    <reaction evidence="21">
        <text>a quinone + succinate = fumarate + a quinol</text>
        <dbReference type="Rhea" id="RHEA:40523"/>
        <dbReference type="ChEBI" id="CHEBI:24646"/>
        <dbReference type="ChEBI" id="CHEBI:29806"/>
        <dbReference type="ChEBI" id="CHEBI:30031"/>
        <dbReference type="ChEBI" id="CHEBI:132124"/>
        <dbReference type="EC" id="1.3.5.1"/>
    </reaction>
</comment>
<dbReference type="Gene3D" id="3.90.700.10">
    <property type="entry name" value="Succinate dehydrogenase/fumarate reductase flavoprotein, catalytic domain"/>
    <property type="match status" value="1"/>
</dbReference>
<evidence type="ECO:0000256" key="15">
    <source>
        <dbReference type="ARBA" id="ARBA00047755"/>
    </source>
</evidence>
<dbReference type="PANTHER" id="PTHR11632">
    <property type="entry name" value="SUCCINATE DEHYDROGENASE 2 FLAVOPROTEIN SUBUNIT"/>
    <property type="match status" value="1"/>
</dbReference>
<dbReference type="PROSITE" id="PS00504">
    <property type="entry name" value="FRD_SDH_FAD_BINDING"/>
    <property type="match status" value="1"/>
</dbReference>
<dbReference type="UniPathway" id="UPA00223">
    <property type="reaction ID" value="UER01006"/>
</dbReference>
<evidence type="ECO:0000256" key="9">
    <source>
        <dbReference type="ARBA" id="ARBA00022946"/>
    </source>
</evidence>
<evidence type="ECO:0000256" key="13">
    <source>
        <dbReference type="ARBA" id="ARBA00023136"/>
    </source>
</evidence>
<reference evidence="24" key="1">
    <citation type="submission" date="2020-07" db="EMBL/GenBank/DDBJ databases">
        <title>A long reads based de novo assembly of the rainbow trout Arlee double haploid line genome.</title>
        <authorList>
            <person name="Gao G."/>
            <person name="Palti Y."/>
        </authorList>
    </citation>
    <scope>NUCLEOTIDE SEQUENCE [LARGE SCALE GENOMIC DNA]</scope>
</reference>
<reference evidence="24" key="2">
    <citation type="submission" date="2025-08" db="UniProtKB">
        <authorList>
            <consortium name="Ensembl"/>
        </authorList>
    </citation>
    <scope>IDENTIFICATION</scope>
</reference>
<evidence type="ECO:0000259" key="22">
    <source>
        <dbReference type="Pfam" id="PF00890"/>
    </source>
</evidence>
<dbReference type="AlphaFoldDB" id="A0A8C7NUI6"/>
<feature type="binding site" evidence="19">
    <location>
        <begin position="452"/>
        <end position="453"/>
    </location>
    <ligand>
        <name>FAD</name>
        <dbReference type="ChEBI" id="CHEBI:57692"/>
    </ligand>
</feature>
<dbReference type="InterPro" id="IPR036188">
    <property type="entry name" value="FAD/NAD-bd_sf"/>
</dbReference>
<keyword evidence="25" id="KW-1185">Reference proteome</keyword>
<comment type="catalytic activity">
    <reaction evidence="16">
        <text>(S)-malate + a quinone = enol-oxaloacetate + a quinol</text>
        <dbReference type="Rhea" id="RHEA:79831"/>
        <dbReference type="ChEBI" id="CHEBI:15589"/>
        <dbReference type="ChEBI" id="CHEBI:17479"/>
        <dbReference type="ChEBI" id="CHEBI:24646"/>
        <dbReference type="ChEBI" id="CHEBI:132124"/>
    </reaction>
    <physiologicalReaction direction="left-to-right" evidence="16">
        <dbReference type="Rhea" id="RHEA:79832"/>
    </physiologicalReaction>
</comment>
<feature type="binding site" evidence="18">
    <location>
        <position position="304"/>
    </location>
    <ligand>
        <name>substrate</name>
    </ligand>
</feature>
<keyword evidence="10 21" id="KW-0249">Electron transport</keyword>
<comment type="function">
    <text evidence="21">Flavoprotein (FP) subunit of succinate dehydrogenase (SDH) that is involved in complex II of the mitochondrial electron transport chain and is responsible for transferring electrons from succinate to ubiquinone (coenzyme Q).</text>
</comment>
<evidence type="ECO:0000256" key="18">
    <source>
        <dbReference type="PIRSR" id="PIRSR611281-2"/>
    </source>
</evidence>
<dbReference type="InterPro" id="IPR003953">
    <property type="entry name" value="FAD-dep_OxRdtase_2_FAD-bd"/>
</dbReference>
<feature type="binding site" evidence="19">
    <location>
        <position position="271"/>
    </location>
    <ligand>
        <name>FAD</name>
        <dbReference type="ChEBI" id="CHEBI:57692"/>
    </ligand>
</feature>
<dbReference type="SUPFAM" id="SSF46977">
    <property type="entry name" value="Succinate dehydrogenase/fumarate reductase flavoprotein C-terminal domain"/>
    <property type="match status" value="1"/>
</dbReference>
<dbReference type="NCBIfam" id="TIGR01816">
    <property type="entry name" value="sdhA_forward"/>
    <property type="match status" value="1"/>
</dbReference>
<comment type="catalytic activity">
    <reaction evidence="14">
        <text>(R)-malate + a quinone = enol-oxaloacetate + a quinol</text>
        <dbReference type="Rhea" id="RHEA:79827"/>
        <dbReference type="ChEBI" id="CHEBI:15588"/>
        <dbReference type="ChEBI" id="CHEBI:17479"/>
        <dbReference type="ChEBI" id="CHEBI:24646"/>
        <dbReference type="ChEBI" id="CHEBI:132124"/>
    </reaction>
    <physiologicalReaction direction="left-to-right" evidence="14">
        <dbReference type="Rhea" id="RHEA:79828"/>
    </physiologicalReaction>
</comment>
<dbReference type="Proteomes" id="UP000694395">
    <property type="component" value="Chromosome 2"/>
</dbReference>
<dbReference type="InterPro" id="IPR003952">
    <property type="entry name" value="FRD_SDH_FAD_BS"/>
</dbReference>
<comment type="subcellular location">
    <subcellularLocation>
        <location evidence="1 21">Mitochondrion inner membrane</location>
        <topology evidence="1 21">Peripheral membrane protein</topology>
        <orientation evidence="1 21">Matrix side</orientation>
    </subcellularLocation>
</comment>
<dbReference type="Gene3D" id="4.10.80.40">
    <property type="entry name" value="succinate dehydrogenase protein domain"/>
    <property type="match status" value="1"/>
</dbReference>
<feature type="modified residue" description="Tele-8alpha-FAD histidine" evidence="20">
    <location>
        <position position="97"/>
    </location>
</feature>
<comment type="pathway">
    <text evidence="2 21">Carbohydrate metabolism; tricarboxylic acid cycle; fumarate from succinate (eukaryal route): step 1/1.</text>
</comment>
<dbReference type="NCBIfam" id="TIGR01812">
    <property type="entry name" value="sdhA_frdA_Gneg"/>
    <property type="match status" value="1"/>
</dbReference>
<evidence type="ECO:0000259" key="23">
    <source>
        <dbReference type="Pfam" id="PF02910"/>
    </source>
</evidence>
<dbReference type="InterPro" id="IPR037099">
    <property type="entry name" value="Fum_R/Succ_DH_flav-like_C_sf"/>
</dbReference>
<dbReference type="Gene3D" id="1.20.58.100">
    <property type="entry name" value="Fumarate reductase/succinate dehydrogenase flavoprotein-like, C-terminal domain"/>
    <property type="match status" value="1"/>
</dbReference>
<proteinExistence type="inferred from homology"/>
<keyword evidence="7" id="KW-0999">Mitochondrion inner membrane</keyword>
<comment type="similarity">
    <text evidence="3 21">Belongs to the FAD-dependent oxidoreductase 2 family. FRD/SDH subfamily.</text>
</comment>